<keyword evidence="14" id="KW-1185">Reference proteome</keyword>
<keyword evidence="10" id="KW-0411">Iron-sulfur</keyword>
<dbReference type="InterPro" id="IPR058240">
    <property type="entry name" value="rSAM_sf"/>
</dbReference>
<reference evidence="13 14" key="1">
    <citation type="submission" date="2016-11" db="EMBL/GenBank/DDBJ databases">
        <authorList>
            <person name="Jaros S."/>
            <person name="Januszkiewicz K."/>
            <person name="Wedrychowicz H."/>
        </authorList>
    </citation>
    <scope>NUCLEOTIDE SEQUENCE [LARGE SCALE GENOMIC DNA]</scope>
    <source>
        <strain evidence="13 14">DSM 15930</strain>
    </source>
</reference>
<dbReference type="GO" id="GO:0004748">
    <property type="term" value="F:ribonucleoside-diphosphate reductase activity, thioredoxin disulfide as acceptor"/>
    <property type="evidence" value="ECO:0007669"/>
    <property type="project" value="TreeGrafter"/>
</dbReference>
<evidence type="ECO:0000256" key="1">
    <source>
        <dbReference type="ARBA" id="ARBA00001966"/>
    </source>
</evidence>
<keyword evidence="7" id="KW-0479">Metal-binding</keyword>
<dbReference type="InterPro" id="IPR007197">
    <property type="entry name" value="rSAM"/>
</dbReference>
<dbReference type="Pfam" id="PF13353">
    <property type="entry name" value="Fer4_12"/>
    <property type="match status" value="1"/>
</dbReference>
<evidence type="ECO:0000256" key="9">
    <source>
        <dbReference type="ARBA" id="ARBA00023004"/>
    </source>
</evidence>
<evidence type="ECO:0000256" key="7">
    <source>
        <dbReference type="ARBA" id="ARBA00022723"/>
    </source>
</evidence>
<dbReference type="RefSeq" id="WP_073291120.1">
    <property type="nucleotide sequence ID" value="NZ_FRCP01000025.1"/>
</dbReference>
<dbReference type="NCBIfam" id="TIGR02491">
    <property type="entry name" value="NrdG"/>
    <property type="match status" value="1"/>
</dbReference>
<dbReference type="SUPFAM" id="SSF102114">
    <property type="entry name" value="Radical SAM enzymes"/>
    <property type="match status" value="1"/>
</dbReference>
<gene>
    <name evidence="13" type="ORF">SAMN02746066_04230</name>
</gene>
<dbReference type="PANTHER" id="PTHR30352:SF2">
    <property type="entry name" value="ANAEROBIC RIBONUCLEOSIDE-TRIPHOSPHATE REDUCTASE-ACTIVATING PROTEIN"/>
    <property type="match status" value="1"/>
</dbReference>
<evidence type="ECO:0000256" key="2">
    <source>
        <dbReference type="ARBA" id="ARBA00003852"/>
    </source>
</evidence>
<evidence type="ECO:0000256" key="10">
    <source>
        <dbReference type="ARBA" id="ARBA00023014"/>
    </source>
</evidence>
<dbReference type="InterPro" id="IPR012837">
    <property type="entry name" value="NrdG"/>
</dbReference>
<dbReference type="SFLD" id="SFLDG01063">
    <property type="entry name" value="activating_enzymes__group_1"/>
    <property type="match status" value="1"/>
</dbReference>
<dbReference type="SFLD" id="SFLDS00029">
    <property type="entry name" value="Radical_SAM"/>
    <property type="match status" value="1"/>
</dbReference>
<dbReference type="EMBL" id="FRCP01000025">
    <property type="protein sequence ID" value="SHM98741.1"/>
    <property type="molecule type" value="Genomic_DNA"/>
</dbReference>
<keyword evidence="5" id="KW-0004">4Fe-4S</keyword>
<dbReference type="InterPro" id="IPR001989">
    <property type="entry name" value="Radical_activat_CS"/>
</dbReference>
<evidence type="ECO:0000256" key="6">
    <source>
        <dbReference type="ARBA" id="ARBA00022691"/>
    </source>
</evidence>
<dbReference type="InterPro" id="IPR034457">
    <property type="entry name" value="Organic_radical-activating"/>
</dbReference>
<dbReference type="InterPro" id="IPR013785">
    <property type="entry name" value="Aldolase_TIM"/>
</dbReference>
<dbReference type="GO" id="GO:0043365">
    <property type="term" value="F:[formate-C-acetyltransferase]-activating enzyme activity"/>
    <property type="evidence" value="ECO:0007669"/>
    <property type="project" value="InterPro"/>
</dbReference>
<dbReference type="GO" id="GO:0051539">
    <property type="term" value="F:4 iron, 4 sulfur cluster binding"/>
    <property type="evidence" value="ECO:0007669"/>
    <property type="project" value="UniProtKB-KW"/>
</dbReference>
<comment type="similarity">
    <text evidence="3 12">Belongs to the organic radical-activating enzymes family.</text>
</comment>
<evidence type="ECO:0000313" key="13">
    <source>
        <dbReference type="EMBL" id="SHM98741.1"/>
    </source>
</evidence>
<keyword evidence="6" id="KW-0949">S-adenosyl-L-methionine</keyword>
<comment type="cofactor">
    <cofactor evidence="1">
        <name>[4Fe-4S] cluster</name>
        <dbReference type="ChEBI" id="CHEBI:49883"/>
    </cofactor>
</comment>
<dbReference type="SFLD" id="SFLDF00299">
    <property type="entry name" value="anaerobic_ribonucleoside-triph"/>
    <property type="match status" value="1"/>
</dbReference>
<dbReference type="CDD" id="cd01335">
    <property type="entry name" value="Radical_SAM"/>
    <property type="match status" value="1"/>
</dbReference>
<dbReference type="GO" id="GO:0046872">
    <property type="term" value="F:metal ion binding"/>
    <property type="evidence" value="ECO:0007669"/>
    <property type="project" value="UniProtKB-KW"/>
</dbReference>
<evidence type="ECO:0000313" key="14">
    <source>
        <dbReference type="Proteomes" id="UP000184038"/>
    </source>
</evidence>
<dbReference type="Proteomes" id="UP000184038">
    <property type="component" value="Unassembled WGS sequence"/>
</dbReference>
<dbReference type="EC" id="1.97.1.-" evidence="12"/>
<dbReference type="PROSITE" id="PS01087">
    <property type="entry name" value="RADICAL_ACTIVATING"/>
    <property type="match status" value="1"/>
</dbReference>
<name>A0A1M7N5M1_9FIRM</name>
<evidence type="ECO:0000256" key="12">
    <source>
        <dbReference type="PIRNR" id="PIRNR000368"/>
    </source>
</evidence>
<dbReference type="OrthoDB" id="9782387at2"/>
<evidence type="ECO:0000256" key="4">
    <source>
        <dbReference type="ARBA" id="ARBA00014281"/>
    </source>
</evidence>
<protein>
    <recommendedName>
        <fullName evidence="4 12">Anaerobic ribonucleoside-triphosphate reductase-activating protein</fullName>
        <ecNumber evidence="12">1.97.1.-</ecNumber>
    </recommendedName>
</protein>
<comment type="function">
    <text evidence="2 12">Activation of anaerobic ribonucleoside-triphosphate reductase under anaerobic conditions by generation of an organic free radical, using S-adenosylmethionine and reduced flavodoxin as cosubstrates to produce 5'-deoxy-adenosine.</text>
</comment>
<evidence type="ECO:0000256" key="8">
    <source>
        <dbReference type="ARBA" id="ARBA00023002"/>
    </source>
</evidence>
<dbReference type="AlphaFoldDB" id="A0A1M7N5M1"/>
<proteinExistence type="inferred from homology"/>
<evidence type="ECO:0000256" key="3">
    <source>
        <dbReference type="ARBA" id="ARBA00009777"/>
    </source>
</evidence>
<dbReference type="PANTHER" id="PTHR30352">
    <property type="entry name" value="PYRUVATE FORMATE-LYASE-ACTIVATING ENZYME"/>
    <property type="match status" value="1"/>
</dbReference>
<organism evidence="13 14">
    <name type="scientific">Anaerosporobacter mobilis DSM 15930</name>
    <dbReference type="NCBI Taxonomy" id="1120996"/>
    <lineage>
        <taxon>Bacteria</taxon>
        <taxon>Bacillati</taxon>
        <taxon>Bacillota</taxon>
        <taxon>Clostridia</taxon>
        <taxon>Lachnospirales</taxon>
        <taxon>Lachnospiraceae</taxon>
        <taxon>Anaerosporobacter</taxon>
    </lineage>
</organism>
<keyword evidence="8 12" id="KW-0560">Oxidoreductase</keyword>
<evidence type="ECO:0000256" key="5">
    <source>
        <dbReference type="ARBA" id="ARBA00022485"/>
    </source>
</evidence>
<evidence type="ECO:0000256" key="11">
    <source>
        <dbReference type="ARBA" id="ARBA00047365"/>
    </source>
</evidence>
<dbReference type="PIRSF" id="PIRSF000368">
    <property type="entry name" value="NrdG"/>
    <property type="match status" value="1"/>
</dbReference>
<dbReference type="SFLD" id="SFLDG01066">
    <property type="entry name" value="organic_radical-activating_enz"/>
    <property type="match status" value="1"/>
</dbReference>
<comment type="catalytic activity">
    <reaction evidence="11">
        <text>glycyl-[protein] + reduced [flavodoxin] + S-adenosyl-L-methionine = glycin-2-yl radical-[protein] + semiquinone [flavodoxin] + 5'-deoxyadenosine + L-methionine + H(+)</text>
        <dbReference type="Rhea" id="RHEA:61976"/>
        <dbReference type="Rhea" id="RHEA-COMP:10622"/>
        <dbReference type="Rhea" id="RHEA-COMP:14480"/>
        <dbReference type="Rhea" id="RHEA-COMP:15993"/>
        <dbReference type="Rhea" id="RHEA-COMP:15994"/>
        <dbReference type="ChEBI" id="CHEBI:15378"/>
        <dbReference type="ChEBI" id="CHEBI:17319"/>
        <dbReference type="ChEBI" id="CHEBI:29947"/>
        <dbReference type="ChEBI" id="CHEBI:32722"/>
        <dbReference type="ChEBI" id="CHEBI:57618"/>
        <dbReference type="ChEBI" id="CHEBI:57844"/>
        <dbReference type="ChEBI" id="CHEBI:59789"/>
        <dbReference type="ChEBI" id="CHEBI:140311"/>
    </reaction>
</comment>
<accession>A0A1M7N5M1</accession>
<keyword evidence="9" id="KW-0408">Iron</keyword>
<sequence length="174" mass="19903">MNYGAIKKYDIANGEGVRVSLFVSGCTHQCKGCFNYEAWDFTYGEHFTEDTANEIVEALEPSFINGLSLLGGEPFERPNQEVLLPLLHKVKEKYPQKNIWCYTGYTLEDDLLSESRARCEHTDEMLGLIDVLVDGEFKEELKDITLAFRGSSNQRIIDVKESLKQGKTILWKLR</sequence>
<dbReference type="STRING" id="1120996.SAMN02746066_04230"/>
<dbReference type="Gene3D" id="3.20.20.70">
    <property type="entry name" value="Aldolase class I"/>
    <property type="match status" value="1"/>
</dbReference>